<organism evidence="2 3">
    <name type="scientific">Candidatus Protochlamydia naegleriophila</name>
    <dbReference type="NCBI Taxonomy" id="389348"/>
    <lineage>
        <taxon>Bacteria</taxon>
        <taxon>Pseudomonadati</taxon>
        <taxon>Chlamydiota</taxon>
        <taxon>Chlamydiia</taxon>
        <taxon>Parachlamydiales</taxon>
        <taxon>Parachlamydiaceae</taxon>
        <taxon>Candidatus Protochlamydia</taxon>
    </lineage>
</organism>
<dbReference type="AlphaFoldDB" id="A0A0U5EU31"/>
<dbReference type="KEGG" id="pnl:PNK_2109"/>
<proteinExistence type="predicted"/>
<keyword evidence="1" id="KW-1133">Transmembrane helix</keyword>
<sequence length="139" mass="15291">MQIQTSFYPVERMAGCLKIQQIGKLGRFCVLVLSHAKASLQNPFLACCSVIVSNIFFVQLASKVCQITYHFFNQVPLIQDELSQFELCGLACVFALAIGGLNFSLASGLKLPLSRFAVATLSAATVASSLFMNYWKNNR</sequence>
<evidence type="ECO:0000256" key="1">
    <source>
        <dbReference type="SAM" id="Phobius"/>
    </source>
</evidence>
<dbReference type="PATRIC" id="fig|389348.3.peg.2368"/>
<name>A0A0U5EU31_9BACT</name>
<keyword evidence="1" id="KW-0472">Membrane</keyword>
<dbReference type="Proteomes" id="UP000069902">
    <property type="component" value="Chromosome cPNK"/>
</dbReference>
<feature type="transmembrane region" description="Helical" evidence="1">
    <location>
        <begin position="116"/>
        <end position="135"/>
    </location>
</feature>
<keyword evidence="3" id="KW-1185">Reference proteome</keyword>
<dbReference type="RefSeq" id="WP_059061945.1">
    <property type="nucleotide sequence ID" value="NZ_LN879502.1"/>
</dbReference>
<dbReference type="EMBL" id="LN879502">
    <property type="protein sequence ID" value="CUI17713.1"/>
    <property type="molecule type" value="Genomic_DNA"/>
</dbReference>
<accession>A0A0U5EU31</accession>
<dbReference type="InParanoid" id="A0A0U5EU31"/>
<feature type="transmembrane region" description="Helical" evidence="1">
    <location>
        <begin position="82"/>
        <end position="104"/>
    </location>
</feature>
<reference evidence="3" key="1">
    <citation type="submission" date="2015-09" db="EMBL/GenBank/DDBJ databases">
        <authorList>
            <person name="Bertelli C."/>
        </authorList>
    </citation>
    <scope>NUCLEOTIDE SEQUENCE [LARGE SCALE GENOMIC DNA]</scope>
    <source>
        <strain evidence="3">KNic</strain>
    </source>
</reference>
<evidence type="ECO:0000313" key="2">
    <source>
        <dbReference type="EMBL" id="CUI17713.1"/>
    </source>
</evidence>
<keyword evidence="1" id="KW-0812">Transmembrane</keyword>
<gene>
    <name evidence="2" type="ORF">PNK_2109</name>
</gene>
<protein>
    <submittedName>
        <fullName evidence="2">Conserved hypothetical membrane protein</fullName>
    </submittedName>
</protein>
<dbReference type="STRING" id="389348.PNK_2109"/>
<evidence type="ECO:0000313" key="3">
    <source>
        <dbReference type="Proteomes" id="UP000069902"/>
    </source>
</evidence>